<evidence type="ECO:0000313" key="1">
    <source>
        <dbReference type="EMBL" id="KAI3826965.1"/>
    </source>
</evidence>
<name>A0ACB9K3S9_9ASTR</name>
<proteinExistence type="predicted"/>
<protein>
    <submittedName>
        <fullName evidence="1">Uncharacterized protein</fullName>
    </submittedName>
</protein>
<dbReference type="Proteomes" id="UP001056120">
    <property type="component" value="Linkage Group LG01"/>
</dbReference>
<reference evidence="1 2" key="2">
    <citation type="journal article" date="2022" name="Mol. Ecol. Resour.">
        <title>The genomes of chicory, endive, great burdock and yacon provide insights into Asteraceae paleo-polyploidization history and plant inulin production.</title>
        <authorList>
            <person name="Fan W."/>
            <person name="Wang S."/>
            <person name="Wang H."/>
            <person name="Wang A."/>
            <person name="Jiang F."/>
            <person name="Liu H."/>
            <person name="Zhao H."/>
            <person name="Xu D."/>
            <person name="Zhang Y."/>
        </authorList>
    </citation>
    <scope>NUCLEOTIDE SEQUENCE [LARGE SCALE GENOMIC DNA]</scope>
    <source>
        <strain evidence="2">cv. Yunnan</strain>
        <tissue evidence="1">Leaves</tissue>
    </source>
</reference>
<dbReference type="EMBL" id="CM042018">
    <property type="protein sequence ID" value="KAI3826965.1"/>
    <property type="molecule type" value="Genomic_DNA"/>
</dbReference>
<reference evidence="2" key="1">
    <citation type="journal article" date="2022" name="Mol. Ecol. Resour.">
        <title>The genomes of chicory, endive, great burdock and yacon provide insights into Asteraceae palaeo-polyploidization history and plant inulin production.</title>
        <authorList>
            <person name="Fan W."/>
            <person name="Wang S."/>
            <person name="Wang H."/>
            <person name="Wang A."/>
            <person name="Jiang F."/>
            <person name="Liu H."/>
            <person name="Zhao H."/>
            <person name="Xu D."/>
            <person name="Zhang Y."/>
        </authorList>
    </citation>
    <scope>NUCLEOTIDE SEQUENCE [LARGE SCALE GENOMIC DNA]</scope>
    <source>
        <strain evidence="2">cv. Yunnan</strain>
    </source>
</reference>
<evidence type="ECO:0000313" key="2">
    <source>
        <dbReference type="Proteomes" id="UP001056120"/>
    </source>
</evidence>
<comment type="caution">
    <text evidence="1">The sequence shown here is derived from an EMBL/GenBank/DDBJ whole genome shotgun (WGS) entry which is preliminary data.</text>
</comment>
<accession>A0ACB9K3S9</accession>
<organism evidence="1 2">
    <name type="scientific">Smallanthus sonchifolius</name>
    <dbReference type="NCBI Taxonomy" id="185202"/>
    <lineage>
        <taxon>Eukaryota</taxon>
        <taxon>Viridiplantae</taxon>
        <taxon>Streptophyta</taxon>
        <taxon>Embryophyta</taxon>
        <taxon>Tracheophyta</taxon>
        <taxon>Spermatophyta</taxon>
        <taxon>Magnoliopsida</taxon>
        <taxon>eudicotyledons</taxon>
        <taxon>Gunneridae</taxon>
        <taxon>Pentapetalae</taxon>
        <taxon>asterids</taxon>
        <taxon>campanulids</taxon>
        <taxon>Asterales</taxon>
        <taxon>Asteraceae</taxon>
        <taxon>Asteroideae</taxon>
        <taxon>Heliantheae alliance</taxon>
        <taxon>Millerieae</taxon>
        <taxon>Smallanthus</taxon>
    </lineage>
</organism>
<gene>
    <name evidence="1" type="ORF">L1987_01025</name>
</gene>
<keyword evidence="2" id="KW-1185">Reference proteome</keyword>
<sequence>MLHYESDHLETYWMLDGQKETKLIEEIVMEIHRRLGVPLSTTLPLLIGMRYDIKSITSWLTDGSCHSADILTVAGLGGIGKTSLVKYVFRVHCGKFHKSSFIKDINRRCTQNINGLIGLQKQLYGDISKKMSLHVEDVSGYTSMIGDALARKKVLVVLDDINCLDHLDALLGNKAFHPGSKIIITTKDLSLTERCELFNPQVQPKHTKILLKGLNEISSRELLCHHAFKCKDHIKEGYEDVSKKLVEYCEGYPLALEVLGRSLHKRDVAYWEECIQGLKKKNNSNITNVLQMSFDSLPLENDKELFKHIACFFVEKDRDLTETILKACKLNTESGITTLVERCLLSITLNNELTMHSLIQEMGRDLVRQESPEKPWKRSRLWCHKDSVAQLSRTQRISGDDKQIVRDLVQNSNEFDKNNSKLNNQILKQDFSKY</sequence>